<reference evidence="1" key="1">
    <citation type="submission" date="2021-10" db="EMBL/GenBank/DDBJ databases">
        <title>Anaerobic single-cell dispensing facilitates the cultivation of human gut bacteria.</title>
        <authorList>
            <person name="Afrizal A."/>
        </authorList>
    </citation>
    <scope>NUCLEOTIDE SEQUENCE</scope>
    <source>
        <strain evidence="1">CLA-AA-H272</strain>
    </source>
</reference>
<evidence type="ECO:0008006" key="3">
    <source>
        <dbReference type="Google" id="ProtNLM"/>
    </source>
</evidence>
<dbReference type="Proteomes" id="UP001199319">
    <property type="component" value="Unassembled WGS sequence"/>
</dbReference>
<sequence length="268" mass="30589">MIVTIDSFEKYRAFIQDISRDPFFCDPHFTYDPDNLYGSLHRKDESAFAVVTDGTVQGLFVWLILPDRRYMEMLIGLTRSEAAFSEMLSHLAESYPGYQADFVLNPKNTALFRVLTGKGAYFDREQQKMLLTGPAPAVSTDCVEPYAEKWQAQYRALHRTDTYWTAERVLSAPERFRVFLAVEDRQLLGYLDVTYGCDINEPYDLLVRPGLPFRKYAVPLLAEAVRRNGPNRMMALVYTDAAEEIAAYAASGFEKVEGQNSVYASYLL</sequence>
<dbReference type="AlphaFoldDB" id="A0AAE3DFB7"/>
<evidence type="ECO:0000313" key="1">
    <source>
        <dbReference type="EMBL" id="MCC2130490.1"/>
    </source>
</evidence>
<keyword evidence="2" id="KW-1185">Reference proteome</keyword>
<organism evidence="1 2">
    <name type="scientific">Brotocaccenecus cirricatena</name>
    <dbReference type="NCBI Taxonomy" id="3064195"/>
    <lineage>
        <taxon>Bacteria</taxon>
        <taxon>Bacillati</taxon>
        <taxon>Bacillota</taxon>
        <taxon>Clostridia</taxon>
        <taxon>Eubacteriales</taxon>
        <taxon>Oscillospiraceae</taxon>
        <taxon>Brotocaccenecus</taxon>
    </lineage>
</organism>
<dbReference type="InterPro" id="IPR016181">
    <property type="entry name" value="Acyl_CoA_acyltransferase"/>
</dbReference>
<name>A0AAE3DFB7_9FIRM</name>
<accession>A0AAE3DFB7</accession>
<dbReference type="SUPFAM" id="SSF55729">
    <property type="entry name" value="Acyl-CoA N-acyltransferases (Nat)"/>
    <property type="match status" value="1"/>
</dbReference>
<dbReference type="RefSeq" id="WP_302929659.1">
    <property type="nucleotide sequence ID" value="NZ_JAJEPW010000051.1"/>
</dbReference>
<comment type="caution">
    <text evidence="1">The sequence shown here is derived from an EMBL/GenBank/DDBJ whole genome shotgun (WGS) entry which is preliminary data.</text>
</comment>
<dbReference type="EMBL" id="JAJEPW010000051">
    <property type="protein sequence ID" value="MCC2130490.1"/>
    <property type="molecule type" value="Genomic_DNA"/>
</dbReference>
<evidence type="ECO:0000313" key="2">
    <source>
        <dbReference type="Proteomes" id="UP001199319"/>
    </source>
</evidence>
<gene>
    <name evidence="1" type="ORF">LKD37_13360</name>
</gene>
<dbReference type="Gene3D" id="3.40.630.30">
    <property type="match status" value="1"/>
</dbReference>
<protein>
    <recommendedName>
        <fullName evidence="3">N-acetyltransferase domain-containing protein</fullName>
    </recommendedName>
</protein>
<proteinExistence type="predicted"/>